<evidence type="ECO:0000259" key="1">
    <source>
        <dbReference type="Pfam" id="PF04057"/>
    </source>
</evidence>
<gene>
    <name evidence="2" type="ORF">FRACYDRAFT_258342</name>
</gene>
<protein>
    <recommendedName>
        <fullName evidence="1">Replication factor-A protein 1 N-terminal domain-containing protein</fullName>
    </recommendedName>
</protein>
<dbReference type="InterPro" id="IPR007199">
    <property type="entry name" value="Rep_factor-A_N"/>
</dbReference>
<dbReference type="KEGG" id="fcy:FRACYDRAFT_258342"/>
<dbReference type="SUPFAM" id="SSF50249">
    <property type="entry name" value="Nucleic acid-binding proteins"/>
    <property type="match status" value="1"/>
</dbReference>
<dbReference type="Proteomes" id="UP000095751">
    <property type="component" value="Unassembled WGS sequence"/>
</dbReference>
<evidence type="ECO:0000313" key="2">
    <source>
        <dbReference type="EMBL" id="OEU05762.1"/>
    </source>
</evidence>
<dbReference type="GO" id="GO:0003677">
    <property type="term" value="F:DNA binding"/>
    <property type="evidence" value="ECO:0007669"/>
    <property type="project" value="InterPro"/>
</dbReference>
<dbReference type="GO" id="GO:0005634">
    <property type="term" value="C:nucleus"/>
    <property type="evidence" value="ECO:0007669"/>
    <property type="project" value="InterPro"/>
</dbReference>
<dbReference type="EMBL" id="KV784476">
    <property type="protein sequence ID" value="OEU05762.1"/>
    <property type="molecule type" value="Genomic_DNA"/>
</dbReference>
<dbReference type="AlphaFoldDB" id="A0A1E7EIP7"/>
<name>A0A1E7EIP7_9STRA</name>
<proteinExistence type="predicted"/>
<dbReference type="InterPro" id="IPR012340">
    <property type="entry name" value="NA-bd_OB-fold"/>
</dbReference>
<dbReference type="Pfam" id="PF04057">
    <property type="entry name" value="Rep-A_N"/>
    <property type="match status" value="1"/>
</dbReference>
<sequence>MTFDDHSVNSIQATLTQNSIQTMLHSKGTDARGYTIIVQVIHMRIHLVKQEDTEVKRYLVVLSDGTHFVQGLLSPSCNRIIPKLTVNDIVQITNYRILPINTLLRIIVDDFYIKNPDQPRRLGTPVVVDQIIPSSLYNWHRNNLTEYSLQEIIPSLPSIQDWIVLPNGGICGAVYNHRSILDGSSICTSPSKLFFDQDLMCLKCTANFNSLKSHSILDTCSGSSYRLLNKRDTTKWNSCIQHHIQNRPTENPSFSFRAGDEVAKVFYGHFLHKVEIETGTFFVVRLVTDDSYLYDTNSKDKSKYSSDKVTFDYRLDLLEYTYARTLQFGLFPHTVSSIRPTKPGDDVAVLAFGRIYLSDDCDYTVCFDGLPVKRQTNYDCQIDRVLFNSLRSLNTDLKPWILDKQKTSSDNGPSIKRRLFSEVNFERKKRSREIHHIRF</sequence>
<feature type="domain" description="Replication factor-A protein 1 N-terminal" evidence="1">
    <location>
        <begin position="15"/>
        <end position="107"/>
    </location>
</feature>
<dbReference type="InParanoid" id="A0A1E7EIP7"/>
<accession>A0A1E7EIP7</accession>
<reference evidence="2 3" key="1">
    <citation type="submission" date="2016-09" db="EMBL/GenBank/DDBJ databases">
        <title>Extensive genetic diversity and differential bi-allelic expression allows diatom success in the polar Southern Ocean.</title>
        <authorList>
            <consortium name="DOE Joint Genome Institute"/>
            <person name="Mock T."/>
            <person name="Otillar R.P."/>
            <person name="Strauss J."/>
            <person name="Dupont C."/>
            <person name="Frickenhaus S."/>
            <person name="Maumus F."/>
            <person name="Mcmullan M."/>
            <person name="Sanges R."/>
            <person name="Schmutz J."/>
            <person name="Toseland A."/>
            <person name="Valas R."/>
            <person name="Veluchamy A."/>
            <person name="Ward B.J."/>
            <person name="Allen A."/>
            <person name="Barry K."/>
            <person name="Falciatore A."/>
            <person name="Ferrante M."/>
            <person name="Fortunato A.E."/>
            <person name="Gloeckner G."/>
            <person name="Gruber A."/>
            <person name="Hipkin R."/>
            <person name="Janech M."/>
            <person name="Kroth P."/>
            <person name="Leese F."/>
            <person name="Lindquist E."/>
            <person name="Lyon B.R."/>
            <person name="Martin J."/>
            <person name="Mayer C."/>
            <person name="Parker M."/>
            <person name="Quesneville H."/>
            <person name="Raymond J."/>
            <person name="Uhlig C."/>
            <person name="Valentin K.U."/>
            <person name="Worden A.Z."/>
            <person name="Armbrust E.V."/>
            <person name="Bowler C."/>
            <person name="Green B."/>
            <person name="Moulton V."/>
            <person name="Van Oosterhout C."/>
            <person name="Grigoriev I."/>
        </authorList>
    </citation>
    <scope>NUCLEOTIDE SEQUENCE [LARGE SCALE GENOMIC DNA]</scope>
    <source>
        <strain evidence="2 3">CCMP1102</strain>
    </source>
</reference>
<organism evidence="2 3">
    <name type="scientific">Fragilariopsis cylindrus CCMP1102</name>
    <dbReference type="NCBI Taxonomy" id="635003"/>
    <lineage>
        <taxon>Eukaryota</taxon>
        <taxon>Sar</taxon>
        <taxon>Stramenopiles</taxon>
        <taxon>Ochrophyta</taxon>
        <taxon>Bacillariophyta</taxon>
        <taxon>Bacillariophyceae</taxon>
        <taxon>Bacillariophycidae</taxon>
        <taxon>Bacillariales</taxon>
        <taxon>Bacillariaceae</taxon>
        <taxon>Fragilariopsis</taxon>
    </lineage>
</organism>
<dbReference type="Gene3D" id="2.40.50.140">
    <property type="entry name" value="Nucleic acid-binding proteins"/>
    <property type="match status" value="1"/>
</dbReference>
<evidence type="ECO:0000313" key="3">
    <source>
        <dbReference type="Proteomes" id="UP000095751"/>
    </source>
</evidence>
<keyword evidence="3" id="KW-1185">Reference proteome</keyword>
<dbReference type="GO" id="GO:0006260">
    <property type="term" value="P:DNA replication"/>
    <property type="evidence" value="ECO:0007669"/>
    <property type="project" value="InterPro"/>
</dbReference>